<proteinExistence type="predicted"/>
<comment type="caution">
    <text evidence="1">The sequence shown here is derived from an EMBL/GenBank/DDBJ whole genome shotgun (WGS) entry which is preliminary data.</text>
</comment>
<keyword evidence="2" id="KW-1185">Reference proteome</keyword>
<evidence type="ECO:0000313" key="2">
    <source>
        <dbReference type="Proteomes" id="UP001164250"/>
    </source>
</evidence>
<gene>
    <name evidence="1" type="ORF">Patl1_20488</name>
</gene>
<dbReference type="EMBL" id="CM047900">
    <property type="protein sequence ID" value="KAJ0099989.1"/>
    <property type="molecule type" value="Genomic_DNA"/>
</dbReference>
<reference evidence="2" key="1">
    <citation type="journal article" date="2023" name="G3 (Bethesda)">
        <title>Genome assembly and association tests identify interacting loci associated with vigor, precocity, and sex in interspecific pistachio rootstocks.</title>
        <authorList>
            <person name="Palmer W."/>
            <person name="Jacygrad E."/>
            <person name="Sagayaradj S."/>
            <person name="Cavanaugh K."/>
            <person name="Han R."/>
            <person name="Bertier L."/>
            <person name="Beede B."/>
            <person name="Kafkas S."/>
            <person name="Golino D."/>
            <person name="Preece J."/>
            <person name="Michelmore R."/>
        </authorList>
    </citation>
    <scope>NUCLEOTIDE SEQUENCE [LARGE SCALE GENOMIC DNA]</scope>
</reference>
<sequence>MADSSKPCSLDDTVSQLSSQQAALVAKLDSFEDFLKTVVVPLLVLSSRPYMTINKPLPICHSHYTSAKFPSRKTAHEGSNVGASDCGHCFNCDERFHRGHRCKAKFFLLIMDEIAEEEASPDEHELAAISLHALFGQQSLSTIRLHGNLLGHHVEVLVNGGSTHNFLQERVAFHLGIPITASPNFTVMIGNGETLRCSGVCADAELVLDGHKFLLDLFVLPIKGADLVLGA</sequence>
<name>A0ACC1BLU9_9ROSI</name>
<organism evidence="1 2">
    <name type="scientific">Pistacia atlantica</name>
    <dbReference type="NCBI Taxonomy" id="434234"/>
    <lineage>
        <taxon>Eukaryota</taxon>
        <taxon>Viridiplantae</taxon>
        <taxon>Streptophyta</taxon>
        <taxon>Embryophyta</taxon>
        <taxon>Tracheophyta</taxon>
        <taxon>Spermatophyta</taxon>
        <taxon>Magnoliopsida</taxon>
        <taxon>eudicotyledons</taxon>
        <taxon>Gunneridae</taxon>
        <taxon>Pentapetalae</taxon>
        <taxon>rosids</taxon>
        <taxon>malvids</taxon>
        <taxon>Sapindales</taxon>
        <taxon>Anacardiaceae</taxon>
        <taxon>Pistacia</taxon>
    </lineage>
</organism>
<evidence type="ECO:0000313" key="1">
    <source>
        <dbReference type="EMBL" id="KAJ0099989.1"/>
    </source>
</evidence>
<protein>
    <submittedName>
        <fullName evidence="1">Uncharacterized protein</fullName>
    </submittedName>
</protein>
<accession>A0ACC1BLU9</accession>
<dbReference type="Proteomes" id="UP001164250">
    <property type="component" value="Chromosome 4"/>
</dbReference>